<dbReference type="Pfam" id="PF00296">
    <property type="entry name" value="Bac_luciferase"/>
    <property type="match status" value="1"/>
</dbReference>
<dbReference type="EMBL" id="CTEE01000001">
    <property type="protein sequence ID" value="CQD17975.1"/>
    <property type="molecule type" value="Genomic_DNA"/>
</dbReference>
<proteinExistence type="predicted"/>
<name>A0A0E3WD49_MYCLN</name>
<dbReference type="Proteomes" id="UP000199251">
    <property type="component" value="Unassembled WGS sequence"/>
</dbReference>
<dbReference type="PANTHER" id="PTHR43244">
    <property type="match status" value="1"/>
</dbReference>
<gene>
    <name evidence="3" type="ORF">BN1232_04074</name>
</gene>
<dbReference type="RefSeq" id="WP_175364490.1">
    <property type="nucleotide sequence ID" value="NZ_CTEE01000001.1"/>
</dbReference>
<dbReference type="SUPFAM" id="SSF51679">
    <property type="entry name" value="Bacterial luciferase-like"/>
    <property type="match status" value="1"/>
</dbReference>
<dbReference type="GO" id="GO:0016705">
    <property type="term" value="F:oxidoreductase activity, acting on paired donors, with incorporation or reduction of molecular oxygen"/>
    <property type="evidence" value="ECO:0007669"/>
    <property type="project" value="InterPro"/>
</dbReference>
<reference evidence="3 4" key="1">
    <citation type="submission" date="2015-03" db="EMBL/GenBank/DDBJ databases">
        <authorList>
            <person name="Urmite Genomes"/>
        </authorList>
    </citation>
    <scope>NUCLEOTIDE SEQUENCE [LARGE SCALE GENOMIC DNA]</scope>
    <source>
        <strain evidence="3 4">CSUR P1491</strain>
    </source>
</reference>
<dbReference type="STRING" id="141349.BN1232_04074"/>
<evidence type="ECO:0000313" key="3">
    <source>
        <dbReference type="EMBL" id="CQD17975.1"/>
    </source>
</evidence>
<dbReference type="AlphaFoldDB" id="A0A0E3WD49"/>
<dbReference type="Gene3D" id="3.20.20.30">
    <property type="entry name" value="Luciferase-like domain"/>
    <property type="match status" value="1"/>
</dbReference>
<accession>A0A0E3WD49</accession>
<dbReference type="InterPro" id="IPR050564">
    <property type="entry name" value="F420-G6PD/mer"/>
</dbReference>
<keyword evidence="1" id="KW-0560">Oxidoreductase</keyword>
<evidence type="ECO:0000313" key="4">
    <source>
        <dbReference type="Proteomes" id="UP000199251"/>
    </source>
</evidence>
<evidence type="ECO:0000256" key="1">
    <source>
        <dbReference type="ARBA" id="ARBA00023002"/>
    </source>
</evidence>
<dbReference type="InterPro" id="IPR036661">
    <property type="entry name" value="Luciferase-like_sf"/>
</dbReference>
<dbReference type="CDD" id="cd01097">
    <property type="entry name" value="Tetrahydromethanopterin_reductase"/>
    <property type="match status" value="1"/>
</dbReference>
<evidence type="ECO:0000259" key="2">
    <source>
        <dbReference type="Pfam" id="PF00296"/>
    </source>
</evidence>
<dbReference type="PANTHER" id="PTHR43244:SF1">
    <property type="entry name" value="5,10-METHYLENETETRAHYDROMETHANOPTERIN REDUCTASE"/>
    <property type="match status" value="1"/>
</dbReference>
<feature type="domain" description="Luciferase-like" evidence="2">
    <location>
        <begin position="13"/>
        <end position="326"/>
    </location>
</feature>
<dbReference type="InterPro" id="IPR011251">
    <property type="entry name" value="Luciferase-like_dom"/>
</dbReference>
<sequence length="360" mass="38769">MKLGLLLPTMLSLDVNRAALGAAEQVGVDDVWVLDHMMGLTHPAIWPRFPAAQAIPDPDALLDPFCLAAALGPTTGLRLGTCVTDATRRRGGDLARAALTLHDACRGGFVLGLGSGEAESILPFGYNYDFPVGNVEQSLREIRSMLDYGRMPEGVGRTGLPRNGAKGIPQVWVAAQHPRMLRLTGTYADGWLPLPSSVDRYREQLEIIEAAAAKAGRPKPVASLVPATILGDSREQVVQTLERLPVARLIAYYLPATTWRDYGLEHPGGPDCRGQADVIPHTIDADRLIEIADKIPVELVEELAWLGSADEIAERIAPYADTGATHLMLGDVTGTTYAPAEAARVIGEQLPRLKTLLDEL</sequence>
<organism evidence="3 4">
    <name type="scientific">Mycobacterium lentiflavum</name>
    <dbReference type="NCBI Taxonomy" id="141349"/>
    <lineage>
        <taxon>Bacteria</taxon>
        <taxon>Bacillati</taxon>
        <taxon>Actinomycetota</taxon>
        <taxon>Actinomycetes</taxon>
        <taxon>Mycobacteriales</taxon>
        <taxon>Mycobacteriaceae</taxon>
        <taxon>Mycobacterium</taxon>
        <taxon>Mycobacterium simiae complex</taxon>
    </lineage>
</organism>
<protein>
    <submittedName>
        <fullName evidence="3">Oxidoreductase</fullName>
    </submittedName>
</protein>